<protein>
    <recommendedName>
        <fullName evidence="8">N-alpha-acetyltransferase 60</fullName>
        <ecNumber evidence="7">2.3.1.259</ecNumber>
        <ecNumber evidence="1">2.3.1.48</ecNumber>
    </recommendedName>
</protein>
<dbReference type="GO" id="GO:0120518">
    <property type="term" value="F:protein N-terminal-methionine acetyltransferase activity"/>
    <property type="evidence" value="ECO:0007669"/>
    <property type="project" value="UniProtKB-EC"/>
</dbReference>
<accession>A0AAW1QP42</accession>
<dbReference type="AlphaFoldDB" id="A0AAW1QP42"/>
<dbReference type="EC" id="2.3.1.259" evidence="7"/>
<dbReference type="Proteomes" id="UP001489004">
    <property type="component" value="Unassembled WGS sequence"/>
</dbReference>
<keyword evidence="4" id="KW-0156">Chromatin regulator</keyword>
<dbReference type="EC" id="2.3.1.48" evidence="1"/>
<dbReference type="InterPro" id="IPR000182">
    <property type="entry name" value="GNAT_dom"/>
</dbReference>
<organism evidence="13 14">
    <name type="scientific">[Myrmecia] bisecta</name>
    <dbReference type="NCBI Taxonomy" id="41462"/>
    <lineage>
        <taxon>Eukaryota</taxon>
        <taxon>Viridiplantae</taxon>
        <taxon>Chlorophyta</taxon>
        <taxon>core chlorophytes</taxon>
        <taxon>Trebouxiophyceae</taxon>
        <taxon>Trebouxiales</taxon>
        <taxon>Trebouxiaceae</taxon>
        <taxon>Myrmecia</taxon>
    </lineage>
</organism>
<evidence type="ECO:0000256" key="5">
    <source>
        <dbReference type="ARBA" id="ARBA00023315"/>
    </source>
</evidence>
<comment type="catalytic activity">
    <reaction evidence="9">
        <text>L-lysyl-[protein] + acetyl-CoA = N(6)-acetyl-L-lysyl-[protein] + CoA + H(+)</text>
        <dbReference type="Rhea" id="RHEA:45948"/>
        <dbReference type="Rhea" id="RHEA-COMP:9752"/>
        <dbReference type="Rhea" id="RHEA-COMP:10731"/>
        <dbReference type="ChEBI" id="CHEBI:15378"/>
        <dbReference type="ChEBI" id="CHEBI:29969"/>
        <dbReference type="ChEBI" id="CHEBI:57287"/>
        <dbReference type="ChEBI" id="CHEBI:57288"/>
        <dbReference type="ChEBI" id="CHEBI:61930"/>
        <dbReference type="EC" id="2.3.1.48"/>
    </reaction>
</comment>
<dbReference type="GO" id="GO:0000139">
    <property type="term" value="C:Golgi membrane"/>
    <property type="evidence" value="ECO:0007669"/>
    <property type="project" value="TreeGrafter"/>
</dbReference>
<dbReference type="Gene3D" id="3.40.630.30">
    <property type="match status" value="1"/>
</dbReference>
<evidence type="ECO:0000256" key="2">
    <source>
        <dbReference type="ARBA" id="ARBA00022679"/>
    </source>
</evidence>
<dbReference type="SUPFAM" id="SSF55729">
    <property type="entry name" value="Acyl-CoA N-acyltransferases (Nat)"/>
    <property type="match status" value="1"/>
</dbReference>
<evidence type="ECO:0000256" key="11">
    <source>
        <dbReference type="SAM" id="MobiDB-lite"/>
    </source>
</evidence>
<dbReference type="EMBL" id="JALJOR010000002">
    <property type="protein sequence ID" value="KAK9823261.1"/>
    <property type="molecule type" value="Genomic_DNA"/>
</dbReference>
<comment type="caution">
    <text evidence="13">The sequence shown here is derived from an EMBL/GenBank/DDBJ whole genome shotgun (WGS) entry which is preliminary data.</text>
</comment>
<dbReference type="CDD" id="cd04301">
    <property type="entry name" value="NAT_SF"/>
    <property type="match status" value="1"/>
</dbReference>
<comment type="similarity">
    <text evidence="6">Belongs to the acetyltransferase family. NAA60 subfamily.</text>
</comment>
<evidence type="ECO:0000256" key="8">
    <source>
        <dbReference type="ARBA" id="ARBA00026144"/>
    </source>
</evidence>
<evidence type="ECO:0000256" key="1">
    <source>
        <dbReference type="ARBA" id="ARBA00013184"/>
    </source>
</evidence>
<dbReference type="PANTHER" id="PTHR14744">
    <property type="entry name" value="N-ALPHA-ACETYLTRANSFERASE 60"/>
    <property type="match status" value="1"/>
</dbReference>
<name>A0AAW1QP42_9CHLO</name>
<evidence type="ECO:0000256" key="3">
    <source>
        <dbReference type="ARBA" id="ARBA00022829"/>
    </source>
</evidence>
<evidence type="ECO:0000259" key="12">
    <source>
        <dbReference type="PROSITE" id="PS51186"/>
    </source>
</evidence>
<feature type="region of interest" description="Disordered" evidence="11">
    <location>
        <begin position="233"/>
        <end position="271"/>
    </location>
</feature>
<keyword evidence="14" id="KW-1185">Reference proteome</keyword>
<feature type="compositionally biased region" description="Polar residues" evidence="11">
    <location>
        <begin position="243"/>
        <end position="259"/>
    </location>
</feature>
<keyword evidence="5" id="KW-0012">Acyltransferase</keyword>
<dbReference type="PROSITE" id="PS51186">
    <property type="entry name" value="GNAT"/>
    <property type="match status" value="1"/>
</dbReference>
<proteinExistence type="inferred from homology"/>
<dbReference type="InterPro" id="IPR045141">
    <property type="entry name" value="NAA60-like"/>
</dbReference>
<evidence type="ECO:0000256" key="4">
    <source>
        <dbReference type="ARBA" id="ARBA00022853"/>
    </source>
</evidence>
<dbReference type="GO" id="GO:0007059">
    <property type="term" value="P:chromosome segregation"/>
    <property type="evidence" value="ECO:0007669"/>
    <property type="project" value="UniProtKB-KW"/>
</dbReference>
<gene>
    <name evidence="13" type="ORF">WJX72_001435</name>
</gene>
<evidence type="ECO:0000256" key="7">
    <source>
        <dbReference type="ARBA" id="ARBA00026111"/>
    </source>
</evidence>
<reference evidence="13 14" key="1">
    <citation type="journal article" date="2024" name="Nat. Commun.">
        <title>Phylogenomics reveals the evolutionary origins of lichenization in chlorophyte algae.</title>
        <authorList>
            <person name="Puginier C."/>
            <person name="Libourel C."/>
            <person name="Otte J."/>
            <person name="Skaloud P."/>
            <person name="Haon M."/>
            <person name="Grisel S."/>
            <person name="Petersen M."/>
            <person name="Berrin J.G."/>
            <person name="Delaux P.M."/>
            <person name="Dal Grande F."/>
            <person name="Keller J."/>
        </authorList>
    </citation>
    <scope>NUCLEOTIDE SEQUENCE [LARGE SCALE GENOMIC DNA]</scope>
    <source>
        <strain evidence="13 14">SAG 2043</strain>
    </source>
</reference>
<feature type="domain" description="N-acetyltransferase" evidence="12">
    <location>
        <begin position="5"/>
        <end position="190"/>
    </location>
</feature>
<dbReference type="PANTHER" id="PTHR14744:SF15">
    <property type="entry name" value="N-ALPHA-ACETYLTRANSFERASE 60"/>
    <property type="match status" value="1"/>
</dbReference>
<sequence>MTSSLTYRPLCPEDYHELREAHQELFPINYDEGFYYRAVNSLDGIYSWAAFTRTTVARQEKVTLVGFVTARLVHLHSCDASDRGLMGLSSRLMDQELVVYILTLGVVNGYRQMGVASQLVNLVLGTAGEKGVRAVYLHVVTYNQPAIRFYERNRFQQAALLRDFYMIATGRQPDPQRTVYDAYLYVHYLDSSVPVTPYSMLNAAVAPLRNAAWHLNACMPWASRQGPGYFGDYESSGALPQKPGSSRGSAHHSQQQREQVSPWLSRLFSRS</sequence>
<evidence type="ECO:0000313" key="13">
    <source>
        <dbReference type="EMBL" id="KAK9823261.1"/>
    </source>
</evidence>
<dbReference type="InterPro" id="IPR016181">
    <property type="entry name" value="Acyl_CoA_acyltransferase"/>
</dbReference>
<evidence type="ECO:0000313" key="14">
    <source>
        <dbReference type="Proteomes" id="UP001489004"/>
    </source>
</evidence>
<evidence type="ECO:0000256" key="6">
    <source>
        <dbReference type="ARBA" id="ARBA00025774"/>
    </source>
</evidence>
<evidence type="ECO:0000256" key="10">
    <source>
        <dbReference type="ARBA" id="ARBA00048848"/>
    </source>
</evidence>
<keyword evidence="3" id="KW-0159">Chromosome partition</keyword>
<dbReference type="Pfam" id="PF00583">
    <property type="entry name" value="Acetyltransf_1"/>
    <property type="match status" value="1"/>
</dbReference>
<dbReference type="GO" id="GO:0004402">
    <property type="term" value="F:histone acetyltransferase activity"/>
    <property type="evidence" value="ECO:0007669"/>
    <property type="project" value="TreeGrafter"/>
</dbReference>
<comment type="catalytic activity">
    <reaction evidence="10">
        <text>N-terminal L-methionyl-[transmembrane protein] + acetyl-CoA = N-terminal N(alpha)-acetyl-L-methionyl-[transmembrane protein] + CoA + H(+)</text>
        <dbReference type="Rhea" id="RHEA:50604"/>
        <dbReference type="Rhea" id="RHEA-COMP:12745"/>
        <dbReference type="Rhea" id="RHEA-COMP:12746"/>
        <dbReference type="ChEBI" id="CHEBI:15378"/>
        <dbReference type="ChEBI" id="CHEBI:57287"/>
        <dbReference type="ChEBI" id="CHEBI:57288"/>
        <dbReference type="ChEBI" id="CHEBI:64731"/>
        <dbReference type="ChEBI" id="CHEBI:133414"/>
        <dbReference type="EC" id="2.3.1.259"/>
    </reaction>
</comment>
<keyword evidence="2" id="KW-0808">Transferase</keyword>
<evidence type="ECO:0000256" key="9">
    <source>
        <dbReference type="ARBA" id="ARBA00048017"/>
    </source>
</evidence>